<dbReference type="Proteomes" id="UP000033866">
    <property type="component" value="Unassembled WGS sequence"/>
</dbReference>
<dbReference type="PROSITE" id="PS50165">
    <property type="entry name" value="UVRC"/>
    <property type="match status" value="1"/>
</dbReference>
<dbReference type="InterPro" id="IPR035901">
    <property type="entry name" value="GIY-YIG_endonuc_sf"/>
</dbReference>
<dbReference type="PROSITE" id="PS50164">
    <property type="entry name" value="GIY_YIG"/>
    <property type="match status" value="1"/>
</dbReference>
<dbReference type="SUPFAM" id="SSF47781">
    <property type="entry name" value="RuvA domain 2-like"/>
    <property type="match status" value="1"/>
</dbReference>
<dbReference type="EMBL" id="LBPV01000017">
    <property type="protein sequence ID" value="KKP65585.1"/>
    <property type="molecule type" value="Genomic_DNA"/>
</dbReference>
<evidence type="ECO:0000256" key="5">
    <source>
        <dbReference type="ARBA" id="ARBA00023204"/>
    </source>
</evidence>
<dbReference type="SUPFAM" id="SSF46600">
    <property type="entry name" value="C-terminal UvrC-binding domain of UvrB"/>
    <property type="match status" value="1"/>
</dbReference>
<accession>A0A0G0DRD8</accession>
<dbReference type="AlphaFoldDB" id="A0A0G0DRD8"/>
<organism evidence="10 11">
    <name type="scientific">candidate division WS6 bacterium GW2011_GWE1_34_7</name>
    <dbReference type="NCBI Taxonomy" id="1619093"/>
    <lineage>
        <taxon>Bacteria</taxon>
        <taxon>Candidatus Dojkabacteria</taxon>
    </lineage>
</organism>
<dbReference type="InterPro" id="IPR036876">
    <property type="entry name" value="UVR_dom_sf"/>
</dbReference>
<evidence type="ECO:0000313" key="11">
    <source>
        <dbReference type="Proteomes" id="UP000033866"/>
    </source>
</evidence>
<evidence type="ECO:0000256" key="3">
    <source>
        <dbReference type="ARBA" id="ARBA00022769"/>
    </source>
</evidence>
<dbReference type="GO" id="GO:0009380">
    <property type="term" value="C:excinuclease repair complex"/>
    <property type="evidence" value="ECO:0007669"/>
    <property type="project" value="TreeGrafter"/>
</dbReference>
<keyword evidence="4" id="KW-0267">Excision nuclease</keyword>
<keyword evidence="1" id="KW-0963">Cytoplasm</keyword>
<keyword evidence="6" id="KW-0175">Coiled coil</keyword>
<evidence type="ECO:0000256" key="2">
    <source>
        <dbReference type="ARBA" id="ARBA00022763"/>
    </source>
</evidence>
<feature type="coiled-coil region" evidence="6">
    <location>
        <begin position="198"/>
        <end position="225"/>
    </location>
</feature>
<evidence type="ECO:0000256" key="4">
    <source>
        <dbReference type="ARBA" id="ARBA00022881"/>
    </source>
</evidence>
<dbReference type="FunFam" id="3.40.1440.10:FF:000001">
    <property type="entry name" value="UvrABC system protein C"/>
    <property type="match status" value="1"/>
</dbReference>
<dbReference type="InterPro" id="IPR001162">
    <property type="entry name" value="UvrC_RNase_H_dom"/>
</dbReference>
<dbReference type="GO" id="GO:0006289">
    <property type="term" value="P:nucleotide-excision repair"/>
    <property type="evidence" value="ECO:0007669"/>
    <property type="project" value="InterPro"/>
</dbReference>
<feature type="domain" description="GIY-YIG" evidence="8">
    <location>
        <begin position="14"/>
        <end position="93"/>
    </location>
</feature>
<dbReference type="SUPFAM" id="SSF82771">
    <property type="entry name" value="GIY-YIG endonuclease"/>
    <property type="match status" value="1"/>
</dbReference>
<evidence type="ECO:0008006" key="12">
    <source>
        <dbReference type="Google" id="ProtNLM"/>
    </source>
</evidence>
<protein>
    <recommendedName>
        <fullName evidence="12">Excinuclease ABC subunit C</fullName>
    </recommendedName>
</protein>
<dbReference type="Pfam" id="PF08459">
    <property type="entry name" value="UvrC_RNaseH_dom"/>
    <property type="match status" value="1"/>
</dbReference>
<keyword evidence="5" id="KW-0234">DNA repair</keyword>
<gene>
    <name evidence="10" type="ORF">UR61_C0017G0007</name>
</gene>
<sequence>MNSDIEKKLETLPDLPGVYKFLNDKNEILYVGKALSLRKRISSYFKTDISQRPRIVQMMPLVRDIQVIETNNEIEALILESALIKKHTPYFNTDLKDDKSYAWIYINTKDEIPTVRIVRSLNKGEYSKGKLFGPYPSGLSVKRVYSYLRKLYPFCTCKNKDCASSLYFHIGLCPGPYAGAITKKEYRKNINNIIKFLAGKQQNHIKRIEREMKAYSKEEEFEKAKQLRDRINDLKYIGQDIDFTYYDDTESYESKRTKARKSSFNTLAIDLGISNLERIECFDISNMQGKHAYGSMVVATNGELNRSEYRIFKVKSINTPNDFEMLREVLHRRFKYTENLPQLVLIDGGKGQLNAVRDFVPLNIVLMGISKGKHLKRQGKRLQDEYWISNGKDILQFDIDSPEILIDLRNEAHRFAITHYRKESIKQSRSSQLDKIEGVGVKRRKELIKRFGDIQGIKKATLEEINQVVRNSKVAKEIKTTL</sequence>
<dbReference type="PANTHER" id="PTHR30562">
    <property type="entry name" value="UVRC/OXIDOREDUCTASE"/>
    <property type="match status" value="1"/>
</dbReference>
<dbReference type="PANTHER" id="PTHR30562:SF1">
    <property type="entry name" value="UVRABC SYSTEM PROTEIN C"/>
    <property type="match status" value="1"/>
</dbReference>
<dbReference type="GO" id="GO:0009381">
    <property type="term" value="F:excinuclease ABC activity"/>
    <property type="evidence" value="ECO:0007669"/>
    <property type="project" value="InterPro"/>
</dbReference>
<evidence type="ECO:0000256" key="1">
    <source>
        <dbReference type="ARBA" id="ARBA00022490"/>
    </source>
</evidence>
<dbReference type="InterPro" id="IPR000305">
    <property type="entry name" value="GIY-YIG_endonuc"/>
</dbReference>
<dbReference type="Gene3D" id="4.10.860.10">
    <property type="entry name" value="UVR domain"/>
    <property type="match status" value="1"/>
</dbReference>
<name>A0A0G0DRD8_9BACT</name>
<evidence type="ECO:0000313" key="10">
    <source>
        <dbReference type="EMBL" id="KKP65585.1"/>
    </source>
</evidence>
<dbReference type="InterPro" id="IPR010994">
    <property type="entry name" value="RuvA_2-like"/>
</dbReference>
<evidence type="ECO:0000256" key="6">
    <source>
        <dbReference type="SAM" id="Coils"/>
    </source>
</evidence>
<dbReference type="Gene3D" id="3.30.420.340">
    <property type="entry name" value="UvrC, RNAse H endonuclease domain"/>
    <property type="match status" value="1"/>
</dbReference>
<keyword evidence="3" id="KW-0228">DNA excision</keyword>
<proteinExistence type="predicted"/>
<dbReference type="PATRIC" id="fig|1619093.3.peg.218"/>
<dbReference type="Gene3D" id="3.40.1440.10">
    <property type="entry name" value="GIY-YIG endonuclease"/>
    <property type="match status" value="1"/>
</dbReference>
<dbReference type="SMART" id="SM00465">
    <property type="entry name" value="GIYc"/>
    <property type="match status" value="1"/>
</dbReference>
<evidence type="ECO:0000259" key="9">
    <source>
        <dbReference type="PROSITE" id="PS50165"/>
    </source>
</evidence>
<dbReference type="CDD" id="cd10434">
    <property type="entry name" value="GIY-YIG_UvrC_Cho"/>
    <property type="match status" value="1"/>
</dbReference>
<evidence type="ECO:0000259" key="8">
    <source>
        <dbReference type="PROSITE" id="PS50164"/>
    </source>
</evidence>
<feature type="domain" description="UVR" evidence="7">
    <location>
        <begin position="202"/>
        <end position="237"/>
    </location>
</feature>
<dbReference type="Pfam" id="PF02151">
    <property type="entry name" value="UVR"/>
    <property type="match status" value="1"/>
</dbReference>
<dbReference type="InterPro" id="IPR001943">
    <property type="entry name" value="UVR_dom"/>
</dbReference>
<evidence type="ECO:0000259" key="7">
    <source>
        <dbReference type="PROSITE" id="PS50151"/>
    </source>
</evidence>
<dbReference type="PROSITE" id="PS50151">
    <property type="entry name" value="UVR"/>
    <property type="match status" value="1"/>
</dbReference>
<dbReference type="InterPro" id="IPR050066">
    <property type="entry name" value="UvrABC_protein_C"/>
</dbReference>
<keyword evidence="2" id="KW-0227">DNA damage</keyword>
<dbReference type="Pfam" id="PF01541">
    <property type="entry name" value="GIY-YIG"/>
    <property type="match status" value="1"/>
</dbReference>
<dbReference type="InterPro" id="IPR038476">
    <property type="entry name" value="UvrC_RNase_H_dom_sf"/>
</dbReference>
<dbReference type="Gene3D" id="1.10.150.20">
    <property type="entry name" value="5' to 3' exonuclease, C-terminal subdomain"/>
    <property type="match status" value="1"/>
</dbReference>
<feature type="domain" description="UvrC family homology region profile" evidence="9">
    <location>
        <begin position="256"/>
        <end position="360"/>
    </location>
</feature>
<comment type="caution">
    <text evidence="10">The sequence shown here is derived from an EMBL/GenBank/DDBJ whole genome shotgun (WGS) entry which is preliminary data.</text>
</comment>
<dbReference type="InterPro" id="IPR047296">
    <property type="entry name" value="GIY-YIG_UvrC_Cho"/>
</dbReference>
<reference evidence="10 11" key="1">
    <citation type="journal article" date="2015" name="Nature">
        <title>rRNA introns, odd ribosomes, and small enigmatic genomes across a large radiation of phyla.</title>
        <authorList>
            <person name="Brown C.T."/>
            <person name="Hug L.A."/>
            <person name="Thomas B.C."/>
            <person name="Sharon I."/>
            <person name="Castelle C.J."/>
            <person name="Singh A."/>
            <person name="Wilkins M.J."/>
            <person name="Williams K.H."/>
            <person name="Banfield J.F."/>
        </authorList>
    </citation>
    <scope>NUCLEOTIDE SEQUENCE [LARGE SCALE GENOMIC DNA]</scope>
</reference>